<evidence type="ECO:0000313" key="2">
    <source>
        <dbReference type="Proteomes" id="UP000002376"/>
    </source>
</evidence>
<dbReference type="KEGG" id="tag:Tagg_0439"/>
<gene>
    <name evidence="1" type="ordered locus">Tagg_0439</name>
</gene>
<evidence type="ECO:0000313" key="1">
    <source>
        <dbReference type="EMBL" id="ADG90714.1"/>
    </source>
</evidence>
<dbReference type="GeneID" id="9165453"/>
<reference evidence="1 2" key="1">
    <citation type="journal article" date="2010" name="Stand. Genomic Sci.">
        <title>Complete genome sequence of Thermosphaera aggregans type strain (M11TL).</title>
        <authorList>
            <person name="Spring S."/>
            <person name="Rachel R."/>
            <person name="Lapidus A."/>
            <person name="Davenport K."/>
            <person name="Tice H."/>
            <person name="Copeland A."/>
            <person name="Cheng J.F."/>
            <person name="Lucas S."/>
            <person name="Chen F."/>
            <person name="Nolan M."/>
            <person name="Bruce D."/>
            <person name="Goodwin L."/>
            <person name="Pitluck S."/>
            <person name="Ivanova N."/>
            <person name="Mavromatis K."/>
            <person name="Ovchinnikova G."/>
            <person name="Pati A."/>
            <person name="Chen A."/>
            <person name="Palaniappan K."/>
            <person name="Land M."/>
            <person name="Hauser L."/>
            <person name="Chang Y.J."/>
            <person name="Jeffries C.C."/>
            <person name="Brettin T."/>
            <person name="Detter J.C."/>
            <person name="Tapia R."/>
            <person name="Han C."/>
            <person name="Heimerl T."/>
            <person name="Weikl F."/>
            <person name="Brambilla E."/>
            <person name="Goker M."/>
            <person name="Bristow J."/>
            <person name="Eisen J.A."/>
            <person name="Markowitz V."/>
            <person name="Hugenholtz P."/>
            <person name="Kyrpides N.C."/>
            <person name="Klenk H.P."/>
        </authorList>
    </citation>
    <scope>NUCLEOTIDE SEQUENCE [LARGE SCALE GENOMIC DNA]</scope>
    <source>
        <strain evidence="2">DSM 11486 / M11TL</strain>
    </source>
</reference>
<proteinExistence type="predicted"/>
<dbReference type="eggNOG" id="arCOG03871">
    <property type="taxonomic scope" value="Archaea"/>
</dbReference>
<evidence type="ECO:0008006" key="3">
    <source>
        <dbReference type="Google" id="ProtNLM"/>
    </source>
</evidence>
<keyword evidence="2" id="KW-1185">Reference proteome</keyword>
<dbReference type="STRING" id="633148.Tagg_0439"/>
<reference key="3">
    <citation type="submission" date="2010-02" db="EMBL/GenBank/DDBJ databases">
        <title>Complete genome sequence of Thermosphaera aggregans type strain (M11TL).</title>
        <authorList>
            <consortium name="US DOE Joint Genome Institute (JGI-PGF)"/>
            <person name="Spring S."/>
            <person name="Lapidus A."/>
            <person name="Munk C."/>
            <person name="Schroeder M."/>
            <person name="Glavina Del Rio T."/>
            <person name="Tice H."/>
            <person name="Copeland A."/>
            <person name="Cheng J.-F."/>
            <person name="Lucas S."/>
            <person name="Chen F."/>
            <person name="Nolan M."/>
            <person name="Bruce D."/>
            <person name="Goodwin L."/>
            <person name="Pitluck S."/>
            <person name="Ivanova N."/>
            <person name="Mavromatis K."/>
            <person name="Ovchinnikova G."/>
            <person name="Pati A."/>
            <person name="Chen A."/>
            <person name="Palaniappan K."/>
            <person name="Land M."/>
            <person name="Hauser L."/>
            <person name="Chang Y.-J."/>
            <person name="Jeffries C.C."/>
            <person name="Brettin T."/>
            <person name="Detter J.C."/>
            <person name="Tapia R."/>
            <person name="Han C."/>
            <person name="Chain P."/>
            <person name="Heimerl T."/>
            <person name="Weik F."/>
            <person name="Goker M."/>
            <person name="Rachel R."/>
            <person name="Bristow J."/>
            <person name="Eisen J.A."/>
            <person name="Markowitz V."/>
            <person name="Hugenholtz P."/>
            <person name="Kyrpides N.C."/>
            <person name="Klenk H.-P."/>
        </authorList>
    </citation>
    <scope>NUCLEOTIDE SEQUENCE</scope>
    <source>
        <strain>DSM 11486</strain>
    </source>
</reference>
<dbReference type="AlphaFoldDB" id="D5U0R4"/>
<dbReference type="HOGENOM" id="CLU_145192_0_0_2"/>
<dbReference type="Proteomes" id="UP000002376">
    <property type="component" value="Chromosome"/>
</dbReference>
<sequence length="151" mass="16356">MRALSPLIATVILVSVAIAVSVAFALWASNMVSVESSRDLEIISSYSNPVGGGWNVTVIVKNIGTRPTSIVRVMVNQRVCDIMVEFEGARGRASHPAGNTDYYIAPGERVVLYFTLRSQESCGILFTPGQMVEITIVTSTGMEYPQSVQLK</sequence>
<accession>D5U0R4</accession>
<organism evidence="1 2">
    <name type="scientific">Thermosphaera aggregans (strain DSM 11486 / M11TL)</name>
    <dbReference type="NCBI Taxonomy" id="633148"/>
    <lineage>
        <taxon>Archaea</taxon>
        <taxon>Thermoproteota</taxon>
        <taxon>Thermoprotei</taxon>
        <taxon>Desulfurococcales</taxon>
        <taxon>Desulfurococcaceae</taxon>
        <taxon>Thermosphaera</taxon>
    </lineage>
</organism>
<dbReference type="EMBL" id="CP001939">
    <property type="protein sequence ID" value="ADG90714.1"/>
    <property type="molecule type" value="Genomic_DNA"/>
</dbReference>
<dbReference type="OrthoDB" id="376282at2157"/>
<name>D5U0R4_THEAM</name>
<reference evidence="2" key="2">
    <citation type="journal article" date="2010" name="Stand. Genomic Sci.">
        <title>Complete genome sequence of Thermosphaera aggregans type strain (M11TLT).</title>
        <authorList>
            <person name="Spring S."/>
            <person name="Rachel R."/>
            <person name="Lapidus A."/>
            <person name="Davenport K."/>
            <person name="Tice H."/>
            <person name="Copeland A."/>
            <person name="Cheng J.-F."/>
            <person name="Lucas S."/>
            <person name="Chen F."/>
            <person name="Nolan M."/>
            <person name="Bruce D."/>
            <person name="Goodwin L."/>
            <person name="Pitluck S."/>
            <person name="Ivanova N."/>
            <person name="Mavromatis K."/>
            <person name="Ovchinnikova G."/>
            <person name="Pati A."/>
            <person name="Chen A."/>
            <person name="Palaniappan K."/>
            <person name="Land M."/>
            <person name="Hauser L."/>
            <person name="Chang Y.-J."/>
            <person name="Jeffries C.C."/>
            <person name="Brettin T."/>
            <person name="Detter J.C."/>
            <person name="Tapia R."/>
            <person name="Han C."/>
            <person name="Heimerl T."/>
            <person name="Weikl F."/>
            <person name="Brambilla E."/>
            <person name="Goker M."/>
            <person name="Bristow J."/>
            <person name="Eisen J.A."/>
            <person name="Markowitz V."/>
            <person name="Hugenholtz P."/>
            <person name="Kyrpides N.C."/>
            <person name="Klenk H.-P."/>
        </authorList>
    </citation>
    <scope>NUCLEOTIDE SEQUENCE [LARGE SCALE GENOMIC DNA]</scope>
    <source>
        <strain evidence="2">DSM 11486 / M11TL</strain>
    </source>
</reference>
<protein>
    <recommendedName>
        <fullName evidence="3">DUF4352 domain-containing protein</fullName>
    </recommendedName>
</protein>
<dbReference type="RefSeq" id="WP_013129307.1">
    <property type="nucleotide sequence ID" value="NC_014160.1"/>
</dbReference>